<feature type="chain" id="PRO_5045730953" evidence="2">
    <location>
        <begin position="25"/>
        <end position="229"/>
    </location>
</feature>
<evidence type="ECO:0000256" key="1">
    <source>
        <dbReference type="SAM" id="MobiDB-lite"/>
    </source>
</evidence>
<organism evidence="4 5">
    <name type="scientific">Paenibacillus xanthanilyticus</name>
    <dbReference type="NCBI Taxonomy" id="1783531"/>
    <lineage>
        <taxon>Bacteria</taxon>
        <taxon>Bacillati</taxon>
        <taxon>Bacillota</taxon>
        <taxon>Bacilli</taxon>
        <taxon>Bacillales</taxon>
        <taxon>Paenibacillaceae</taxon>
        <taxon>Paenibacillus</taxon>
    </lineage>
</organism>
<dbReference type="Proteomes" id="UP001595715">
    <property type="component" value="Unassembled WGS sequence"/>
</dbReference>
<keyword evidence="5" id="KW-1185">Reference proteome</keyword>
<protein>
    <submittedName>
        <fullName evidence="4">Gmad2 immunoglobulin-like domain-containing protein</fullName>
    </submittedName>
</protein>
<evidence type="ECO:0000259" key="3">
    <source>
        <dbReference type="Pfam" id="PF10648"/>
    </source>
</evidence>
<dbReference type="EMBL" id="JBHSAM010000014">
    <property type="protein sequence ID" value="MFC4099038.1"/>
    <property type="molecule type" value="Genomic_DNA"/>
</dbReference>
<proteinExistence type="predicted"/>
<dbReference type="Pfam" id="PF10648">
    <property type="entry name" value="Gmad2"/>
    <property type="match status" value="1"/>
</dbReference>
<dbReference type="InterPro" id="IPR018911">
    <property type="entry name" value="Gmad2_Ig-like_dom"/>
</dbReference>
<comment type="caution">
    <text evidence="4">The sequence shown here is derived from an EMBL/GenBank/DDBJ whole genome shotgun (WGS) entry which is preliminary data.</text>
</comment>
<gene>
    <name evidence="4" type="ORF">ACFOZ8_05135</name>
</gene>
<name>A0ABV8K1E4_9BACL</name>
<evidence type="ECO:0000256" key="2">
    <source>
        <dbReference type="SAM" id="SignalP"/>
    </source>
</evidence>
<evidence type="ECO:0000313" key="5">
    <source>
        <dbReference type="Proteomes" id="UP001595715"/>
    </source>
</evidence>
<reference evidence="5" key="1">
    <citation type="journal article" date="2019" name="Int. J. Syst. Evol. Microbiol.">
        <title>The Global Catalogue of Microorganisms (GCM) 10K type strain sequencing project: providing services to taxonomists for standard genome sequencing and annotation.</title>
        <authorList>
            <consortium name="The Broad Institute Genomics Platform"/>
            <consortium name="The Broad Institute Genome Sequencing Center for Infectious Disease"/>
            <person name="Wu L."/>
            <person name="Ma J."/>
        </authorList>
    </citation>
    <scope>NUCLEOTIDE SEQUENCE [LARGE SCALE GENOMIC DNA]</scope>
    <source>
        <strain evidence="5">IBRC-M 10987</strain>
    </source>
</reference>
<feature type="compositionally biased region" description="Polar residues" evidence="1">
    <location>
        <begin position="30"/>
        <end position="45"/>
    </location>
</feature>
<feature type="region of interest" description="Disordered" evidence="1">
    <location>
        <begin position="30"/>
        <end position="113"/>
    </location>
</feature>
<keyword evidence="2" id="KW-0732">Signal</keyword>
<evidence type="ECO:0000313" key="4">
    <source>
        <dbReference type="EMBL" id="MFC4099038.1"/>
    </source>
</evidence>
<feature type="signal peptide" evidence="2">
    <location>
        <begin position="1"/>
        <end position="24"/>
    </location>
</feature>
<dbReference type="RefSeq" id="WP_377717729.1">
    <property type="nucleotide sequence ID" value="NZ_JBHSAM010000014.1"/>
</dbReference>
<sequence>MKESKLSVAAIAAKAILMTAIILAANGCANSTQDGGNGGSNQAQGEGTAKPDGSGQNGVDGSTNAGEGDGNEPTTSEQPGGESTEPEPEVDQPDGGSAPTGEGKPDTDDGTSGKAYVAENEAFRILSPEIDAQVGRTFTVKGQARVFEAAFSYTFEDGHEVLAEGHVQASQGAPEWGDFEFEVQVKEPISPTSPTGTLTIYEVSAKDGSPVHQLTITVQFDPALLPAEE</sequence>
<feature type="domain" description="Bacterial spore germination immunoglobulin-like" evidence="3">
    <location>
        <begin position="125"/>
        <end position="209"/>
    </location>
</feature>
<accession>A0ABV8K1E4</accession>